<name>M4Q9H0_ANDGO</name>
<dbReference type="GeneID" id="15332868"/>
<protein>
    <submittedName>
        <fullName evidence="1">Uncharacterized protein</fullName>
    </submittedName>
</protein>
<dbReference type="EMBL" id="KC353352">
    <property type="protein sequence ID" value="AGH24011.1"/>
    <property type="molecule type" value="Genomic_DNA"/>
</dbReference>
<accession>M4Q9H0</accession>
<gene>
    <name evidence="1" type="primary">orf203</name>
</gene>
<keyword evidence="1" id="KW-0496">Mitochondrion</keyword>
<geneLocation type="mitochondrion" evidence="1"/>
<dbReference type="AlphaFoldDB" id="M4Q9H0"/>
<organism evidence="1">
    <name type="scientific">Andalucia godoyi</name>
    <name type="common">Flagellate</name>
    <dbReference type="NCBI Taxonomy" id="505711"/>
    <lineage>
        <taxon>Eukaryota</taxon>
        <taxon>Discoba</taxon>
        <taxon>Jakobida</taxon>
        <taxon>Andalucina</taxon>
        <taxon>Andaluciidae</taxon>
        <taxon>Andalucia</taxon>
    </lineage>
</organism>
<evidence type="ECO:0000313" key="1">
    <source>
        <dbReference type="EMBL" id="AGH24011.1"/>
    </source>
</evidence>
<reference evidence="1" key="1">
    <citation type="journal article" date="2013" name="Genome Biol. Evol.">
        <title>Strikingly bacteria-like and gene-rich mitochondrial genomes throughout jakobid protists.</title>
        <authorList>
            <person name="Burger G."/>
            <person name="Gray M.W."/>
            <person name="Forget L."/>
            <person name="Lang B.F."/>
        </authorList>
    </citation>
    <scope>NUCLEOTIDE SEQUENCE</scope>
    <source>
        <strain evidence="1">ATCC PRA-185</strain>
    </source>
</reference>
<proteinExistence type="predicted"/>
<dbReference type="RefSeq" id="YP_007890517.1">
    <property type="nucleotide sequence ID" value="NC_021124.1"/>
</dbReference>
<sequence>MMKINWKIISLFGITFSFFFMETSLWAISPDPLSGEELKKLIEQPLTMDSNLLSRFTGTNHSIVETIHTNGIPTKSVSLEQFSNAIQSSELPTVKLSECKSIQKCYQRGLVNVQEWKGISKATECVFREIHDHIITQEKLVTEEIRQAQEELVEWAHRASEKTSEEIQEIRNVTKESFPLKTFAYTQVAAFAFVALLEKFFRS</sequence>